<protein>
    <submittedName>
        <fullName evidence="1">Ribbon-helix-helix protein, CopG family</fullName>
    </submittedName>
</protein>
<dbReference type="GO" id="GO:0006355">
    <property type="term" value="P:regulation of DNA-templated transcription"/>
    <property type="evidence" value="ECO:0007669"/>
    <property type="project" value="InterPro"/>
</dbReference>
<gene>
    <name evidence="1" type="ORF">ENW83_06400</name>
</gene>
<sequence>MRKSGTALITCKVPHEMANEIDELVNSGQFESRSDAIRYAIGLLLSSKLKGDELKGEARI</sequence>
<dbReference type="AlphaFoldDB" id="A0A7J3SMK0"/>
<dbReference type="Gene3D" id="1.10.1220.10">
    <property type="entry name" value="Met repressor-like"/>
    <property type="match status" value="1"/>
</dbReference>
<dbReference type="PANTHER" id="PTHR36215">
    <property type="entry name" value="BLL4998 PROTEIN"/>
    <property type="match status" value="1"/>
</dbReference>
<dbReference type="PANTHER" id="PTHR36215:SF1">
    <property type="entry name" value="BLL4998 PROTEIN"/>
    <property type="match status" value="1"/>
</dbReference>
<evidence type="ECO:0000313" key="1">
    <source>
        <dbReference type="EMBL" id="HGZ60806.1"/>
    </source>
</evidence>
<organism evidence="1">
    <name type="scientific">Fervidicoccus fontis</name>
    <dbReference type="NCBI Taxonomy" id="683846"/>
    <lineage>
        <taxon>Archaea</taxon>
        <taxon>Thermoproteota</taxon>
        <taxon>Thermoprotei</taxon>
        <taxon>Fervidicoccales</taxon>
        <taxon>Fervidicoccaceae</taxon>
        <taxon>Fervidicoccus</taxon>
    </lineage>
</organism>
<accession>A0A7J3SMK0</accession>
<dbReference type="InterPro" id="IPR013321">
    <property type="entry name" value="Arc_rbn_hlx_hlx"/>
</dbReference>
<proteinExistence type="predicted"/>
<name>A0A7J3SMK0_9CREN</name>
<comment type="caution">
    <text evidence="1">The sequence shown here is derived from an EMBL/GenBank/DDBJ whole genome shotgun (WGS) entry which is preliminary data.</text>
</comment>
<dbReference type="CDD" id="cd22231">
    <property type="entry name" value="RHH_NikR_HicB-like"/>
    <property type="match status" value="1"/>
</dbReference>
<reference evidence="1" key="1">
    <citation type="journal article" date="2020" name="mSystems">
        <title>Genome- and Community-Level Interaction Insights into Carbon Utilization and Element Cycling Functions of Hydrothermarchaeota in Hydrothermal Sediment.</title>
        <authorList>
            <person name="Zhou Z."/>
            <person name="Liu Y."/>
            <person name="Xu W."/>
            <person name="Pan J."/>
            <person name="Luo Z.H."/>
            <person name="Li M."/>
        </authorList>
    </citation>
    <scope>NUCLEOTIDE SEQUENCE [LARGE SCALE GENOMIC DNA]</scope>
    <source>
        <strain evidence="1">SpSt-885</strain>
    </source>
</reference>
<dbReference type="SUPFAM" id="SSF47598">
    <property type="entry name" value="Ribbon-helix-helix"/>
    <property type="match status" value="1"/>
</dbReference>
<dbReference type="InterPro" id="IPR010985">
    <property type="entry name" value="Ribbon_hlx_hlx"/>
</dbReference>
<dbReference type="EMBL" id="DTLS01000182">
    <property type="protein sequence ID" value="HGZ60806.1"/>
    <property type="molecule type" value="Genomic_DNA"/>
</dbReference>